<evidence type="ECO:0000313" key="7">
    <source>
        <dbReference type="EMBL" id="TBL68272.1"/>
    </source>
</evidence>
<dbReference type="EMBL" id="SIRE01000048">
    <property type="protein sequence ID" value="TBL68272.1"/>
    <property type="molecule type" value="Genomic_DNA"/>
</dbReference>
<dbReference type="InterPro" id="IPR020449">
    <property type="entry name" value="Tscrpt_reg_AraC-type_HTH"/>
</dbReference>
<feature type="domain" description="Response regulatory" evidence="6">
    <location>
        <begin position="3"/>
        <end position="122"/>
    </location>
</feature>
<dbReference type="PROSITE" id="PS50110">
    <property type="entry name" value="RESPONSE_REGULATORY"/>
    <property type="match status" value="1"/>
</dbReference>
<reference evidence="7 8" key="1">
    <citation type="submission" date="2019-02" db="EMBL/GenBank/DDBJ databases">
        <title>Paenibacillus sp. nov., isolated from surface-sterilized tissue of Thalictrum simplex L.</title>
        <authorList>
            <person name="Tuo L."/>
        </authorList>
    </citation>
    <scope>NUCLEOTIDE SEQUENCE [LARGE SCALE GENOMIC DNA]</scope>
    <source>
        <strain evidence="7 8">N2SHLJ1</strain>
    </source>
</reference>
<keyword evidence="3" id="KW-0804">Transcription</keyword>
<keyword evidence="4" id="KW-0597">Phosphoprotein</keyword>
<evidence type="ECO:0000256" key="1">
    <source>
        <dbReference type="ARBA" id="ARBA00023015"/>
    </source>
</evidence>
<keyword evidence="2" id="KW-0238">DNA-binding</keyword>
<protein>
    <submittedName>
        <fullName evidence="7">Response regulator</fullName>
    </submittedName>
</protein>
<evidence type="ECO:0000313" key="8">
    <source>
        <dbReference type="Proteomes" id="UP000293142"/>
    </source>
</evidence>
<evidence type="ECO:0000259" key="6">
    <source>
        <dbReference type="PROSITE" id="PS50110"/>
    </source>
</evidence>
<accession>A0A4Q9DGE8</accession>
<dbReference type="SMART" id="SM00342">
    <property type="entry name" value="HTH_ARAC"/>
    <property type="match status" value="1"/>
</dbReference>
<dbReference type="SUPFAM" id="SSF52172">
    <property type="entry name" value="CheY-like"/>
    <property type="match status" value="1"/>
</dbReference>
<dbReference type="Pfam" id="PF12833">
    <property type="entry name" value="HTH_18"/>
    <property type="match status" value="1"/>
</dbReference>
<dbReference type="Gene3D" id="1.10.10.60">
    <property type="entry name" value="Homeodomain-like"/>
    <property type="match status" value="2"/>
</dbReference>
<dbReference type="SMART" id="SM00448">
    <property type="entry name" value="REC"/>
    <property type="match status" value="1"/>
</dbReference>
<evidence type="ECO:0000259" key="5">
    <source>
        <dbReference type="PROSITE" id="PS01124"/>
    </source>
</evidence>
<dbReference type="InterPro" id="IPR018062">
    <property type="entry name" value="HTH_AraC-typ_CS"/>
</dbReference>
<keyword evidence="8" id="KW-1185">Reference proteome</keyword>
<dbReference type="InterPro" id="IPR009057">
    <property type="entry name" value="Homeodomain-like_sf"/>
</dbReference>
<evidence type="ECO:0000256" key="4">
    <source>
        <dbReference type="PROSITE-ProRule" id="PRU00169"/>
    </source>
</evidence>
<feature type="modified residue" description="4-aspartylphosphate" evidence="4">
    <location>
        <position position="57"/>
    </location>
</feature>
<keyword evidence="1" id="KW-0805">Transcription regulation</keyword>
<dbReference type="InterPro" id="IPR011006">
    <property type="entry name" value="CheY-like_superfamily"/>
</dbReference>
<dbReference type="PRINTS" id="PR00032">
    <property type="entry name" value="HTHARAC"/>
</dbReference>
<dbReference type="PANTHER" id="PTHR43280:SF2">
    <property type="entry name" value="HTH-TYPE TRANSCRIPTIONAL REGULATOR EXSA"/>
    <property type="match status" value="1"/>
</dbReference>
<comment type="caution">
    <text evidence="7">The sequence shown here is derived from an EMBL/GenBank/DDBJ whole genome shotgun (WGS) entry which is preliminary data.</text>
</comment>
<dbReference type="GO" id="GO:0003700">
    <property type="term" value="F:DNA-binding transcription factor activity"/>
    <property type="evidence" value="ECO:0007669"/>
    <property type="project" value="InterPro"/>
</dbReference>
<dbReference type="Pfam" id="PF00072">
    <property type="entry name" value="Response_reg"/>
    <property type="match status" value="1"/>
</dbReference>
<dbReference type="Gene3D" id="3.40.50.2300">
    <property type="match status" value="1"/>
</dbReference>
<gene>
    <name evidence="7" type="ORF">EYB31_38435</name>
</gene>
<dbReference type="InterPro" id="IPR018060">
    <property type="entry name" value="HTH_AraC"/>
</dbReference>
<evidence type="ECO:0000256" key="2">
    <source>
        <dbReference type="ARBA" id="ARBA00023125"/>
    </source>
</evidence>
<dbReference type="PROSITE" id="PS00041">
    <property type="entry name" value="HTH_ARAC_FAMILY_1"/>
    <property type="match status" value="1"/>
</dbReference>
<dbReference type="GO" id="GO:0043565">
    <property type="term" value="F:sequence-specific DNA binding"/>
    <property type="evidence" value="ECO:0007669"/>
    <property type="project" value="InterPro"/>
</dbReference>
<dbReference type="CDD" id="cd17536">
    <property type="entry name" value="REC_YesN-like"/>
    <property type="match status" value="1"/>
</dbReference>
<dbReference type="GO" id="GO:0000160">
    <property type="term" value="P:phosphorelay signal transduction system"/>
    <property type="evidence" value="ECO:0007669"/>
    <property type="project" value="InterPro"/>
</dbReference>
<dbReference type="Proteomes" id="UP000293142">
    <property type="component" value="Unassembled WGS sequence"/>
</dbReference>
<proteinExistence type="predicted"/>
<sequence>MYRVLLIEDEPLIRQGIRKLIEQLPQDFAVVKEADHGLEALEYMNGAPGAVDIVVTDIRMREMDGLSFIHKLREHDEVLPIMIISGYGDFQYAQQALRYGVSDYLLKPINRLSFISSLEKIRDKLDKAGGRGVAVKEADKTEHAEAPLDKDHRIIRKVKDYIMANVAGDLSLQAISAHVELHPVYLSHLFKQEAGYNLSEYITETRIDRAKQLLTATELKIYDVARLAGYQSPKHFALVFKQLTGVTPMAYRGAHRA</sequence>
<feature type="domain" description="HTH araC/xylS-type" evidence="5">
    <location>
        <begin position="156"/>
        <end position="254"/>
    </location>
</feature>
<dbReference type="PROSITE" id="PS01124">
    <property type="entry name" value="HTH_ARAC_FAMILY_2"/>
    <property type="match status" value="1"/>
</dbReference>
<evidence type="ECO:0000256" key="3">
    <source>
        <dbReference type="ARBA" id="ARBA00023163"/>
    </source>
</evidence>
<dbReference type="SUPFAM" id="SSF46689">
    <property type="entry name" value="Homeodomain-like"/>
    <property type="match status" value="2"/>
</dbReference>
<dbReference type="AlphaFoldDB" id="A0A4Q9DGE8"/>
<organism evidence="7 8">
    <name type="scientific">Paenibacillus thalictri</name>
    <dbReference type="NCBI Taxonomy" id="2527873"/>
    <lineage>
        <taxon>Bacteria</taxon>
        <taxon>Bacillati</taxon>
        <taxon>Bacillota</taxon>
        <taxon>Bacilli</taxon>
        <taxon>Bacillales</taxon>
        <taxon>Paenibacillaceae</taxon>
        <taxon>Paenibacillus</taxon>
    </lineage>
</organism>
<name>A0A4Q9DGE8_9BACL</name>
<dbReference type="OrthoDB" id="159632at2"/>
<dbReference type="RefSeq" id="WP_131018914.1">
    <property type="nucleotide sequence ID" value="NZ_SIRE01000048.1"/>
</dbReference>
<dbReference type="InterPro" id="IPR001789">
    <property type="entry name" value="Sig_transdc_resp-reg_receiver"/>
</dbReference>
<dbReference type="PANTHER" id="PTHR43280">
    <property type="entry name" value="ARAC-FAMILY TRANSCRIPTIONAL REGULATOR"/>
    <property type="match status" value="1"/>
</dbReference>